<dbReference type="InterPro" id="IPR010562">
    <property type="entry name" value="Haemolymph_juvenile_hormone-bd"/>
</dbReference>
<keyword evidence="5" id="KW-1185">Reference proteome</keyword>
<dbReference type="GO" id="GO:0005615">
    <property type="term" value="C:extracellular space"/>
    <property type="evidence" value="ECO:0007669"/>
    <property type="project" value="TreeGrafter"/>
</dbReference>
<comment type="caution">
    <text evidence="4">The sequence shown here is derived from an EMBL/GenBank/DDBJ whole genome shotgun (WGS) entry which is preliminary data.</text>
</comment>
<keyword evidence="2" id="KW-0090">Biological rhythms</keyword>
<evidence type="ECO:0008006" key="6">
    <source>
        <dbReference type="Google" id="ProtNLM"/>
    </source>
</evidence>
<evidence type="ECO:0000313" key="4">
    <source>
        <dbReference type="EMBL" id="KAK7601690.1"/>
    </source>
</evidence>
<dbReference type="InterPro" id="IPR038606">
    <property type="entry name" value="To_sf"/>
</dbReference>
<evidence type="ECO:0000256" key="1">
    <source>
        <dbReference type="ARBA" id="ARBA00022729"/>
    </source>
</evidence>
<dbReference type="EMBL" id="JBBCAQ010000010">
    <property type="protein sequence ID" value="KAK7601690.1"/>
    <property type="molecule type" value="Genomic_DNA"/>
</dbReference>
<dbReference type="Proteomes" id="UP001367676">
    <property type="component" value="Unassembled WGS sequence"/>
</dbReference>
<reference evidence="4 5" key="1">
    <citation type="submission" date="2024-03" db="EMBL/GenBank/DDBJ databases">
        <title>Adaptation during the transition from Ophiocordyceps entomopathogen to insect associate is accompanied by gene loss and intensified selection.</title>
        <authorList>
            <person name="Ward C.M."/>
            <person name="Onetto C.A."/>
            <person name="Borneman A.R."/>
        </authorList>
    </citation>
    <scope>NUCLEOTIDE SEQUENCE [LARGE SCALE GENOMIC DNA]</scope>
    <source>
        <strain evidence="4">AWRI1</strain>
        <tissue evidence="4">Single Adult Female</tissue>
    </source>
</reference>
<dbReference type="SMART" id="SM00700">
    <property type="entry name" value="JHBP"/>
    <property type="match status" value="1"/>
</dbReference>
<dbReference type="FunFam" id="3.15.10.30:FF:000001">
    <property type="entry name" value="Takeout-like protein 1"/>
    <property type="match status" value="1"/>
</dbReference>
<dbReference type="GO" id="GO:0007623">
    <property type="term" value="P:circadian rhythm"/>
    <property type="evidence" value="ECO:0007669"/>
    <property type="project" value="UniProtKB-ARBA"/>
</dbReference>
<evidence type="ECO:0000313" key="5">
    <source>
        <dbReference type="Proteomes" id="UP001367676"/>
    </source>
</evidence>
<sequence>MKSVYYHLLTQDTDIFFQILFTAPYIKQCREDDPDLAGCIMKAIDHLRPYLRDGIGDISLPKIEPFKIDSLSLALTTGPNGYKITLKDIDAYGASNFSISKIKLKNGNNPFEVRIKIPALSLQAKYTSTGVLIVIPANGNGAFNAELGDISALARGFISSFKQNGEEYFRLDKLDLDLDIKDVKMQVRKIFNNNRILVEATNLFLRTNGHEVLDVMMPQLRIKLVSIFTEIINKLLNNVPSRQFYIRSNNIN</sequence>
<dbReference type="Pfam" id="PF06585">
    <property type="entry name" value="JHBP"/>
    <property type="match status" value="1"/>
</dbReference>
<keyword evidence="1" id="KW-0732">Signal</keyword>
<gene>
    <name evidence="4" type="ORF">V9T40_009131</name>
</gene>
<dbReference type="PANTHER" id="PTHR11008:SF41">
    <property type="entry name" value="RE70318P"/>
    <property type="match status" value="1"/>
</dbReference>
<accession>A0AAN9TRY9</accession>
<organism evidence="4 5">
    <name type="scientific">Parthenolecanium corni</name>
    <dbReference type="NCBI Taxonomy" id="536013"/>
    <lineage>
        <taxon>Eukaryota</taxon>
        <taxon>Metazoa</taxon>
        <taxon>Ecdysozoa</taxon>
        <taxon>Arthropoda</taxon>
        <taxon>Hexapoda</taxon>
        <taxon>Insecta</taxon>
        <taxon>Pterygota</taxon>
        <taxon>Neoptera</taxon>
        <taxon>Paraneoptera</taxon>
        <taxon>Hemiptera</taxon>
        <taxon>Sternorrhyncha</taxon>
        <taxon>Coccoidea</taxon>
        <taxon>Coccidae</taxon>
        <taxon>Parthenolecanium</taxon>
    </lineage>
</organism>
<evidence type="ECO:0000256" key="3">
    <source>
        <dbReference type="ARBA" id="ARBA00060902"/>
    </source>
</evidence>
<dbReference type="PANTHER" id="PTHR11008">
    <property type="entry name" value="PROTEIN TAKEOUT-LIKE PROTEIN"/>
    <property type="match status" value="1"/>
</dbReference>
<proteinExistence type="inferred from homology"/>
<protein>
    <recommendedName>
        <fullName evidence="6">Circadian clock-controlled protein</fullName>
    </recommendedName>
</protein>
<dbReference type="AlphaFoldDB" id="A0AAN9TRY9"/>
<dbReference type="Gene3D" id="3.15.10.30">
    <property type="entry name" value="Haemolymph juvenile hormone binding protein"/>
    <property type="match status" value="1"/>
</dbReference>
<evidence type="ECO:0000256" key="2">
    <source>
        <dbReference type="ARBA" id="ARBA00023108"/>
    </source>
</evidence>
<comment type="similarity">
    <text evidence="3">Belongs to the TO family.</text>
</comment>
<name>A0AAN9TRY9_9HEMI</name>